<evidence type="ECO:0000313" key="3">
    <source>
        <dbReference type="Proteomes" id="UP000318521"/>
    </source>
</evidence>
<keyword evidence="3" id="KW-1185">Reference proteome</keyword>
<proteinExistence type="predicted"/>
<keyword evidence="1" id="KW-1133">Transmembrane helix</keyword>
<evidence type="ECO:0000313" key="2">
    <source>
        <dbReference type="EMBL" id="TSB47904.1"/>
    </source>
</evidence>
<protein>
    <submittedName>
        <fullName evidence="2">Uncharacterized protein</fullName>
    </submittedName>
</protein>
<keyword evidence="1" id="KW-0472">Membrane</keyword>
<dbReference type="RefSeq" id="WP_143847562.1">
    <property type="nucleotide sequence ID" value="NZ_VLXZ01000002.1"/>
</dbReference>
<dbReference type="EMBL" id="VLXZ01000002">
    <property type="protein sequence ID" value="TSB47904.1"/>
    <property type="molecule type" value="Genomic_DNA"/>
</dbReference>
<evidence type="ECO:0000256" key="1">
    <source>
        <dbReference type="SAM" id="Phobius"/>
    </source>
</evidence>
<accession>A0A554A2I0</accession>
<dbReference type="AlphaFoldDB" id="A0A554A2I0"/>
<comment type="caution">
    <text evidence="2">The sequence shown here is derived from an EMBL/GenBank/DDBJ whole genome shotgun (WGS) entry which is preliminary data.</text>
</comment>
<name>A0A554A2I0_9BACI</name>
<reference evidence="2 3" key="1">
    <citation type="submission" date="2019-07" db="EMBL/GenBank/DDBJ databases">
        <authorList>
            <person name="Park Y.J."/>
            <person name="Jeong S.E."/>
            <person name="Jung H.S."/>
        </authorList>
    </citation>
    <scope>NUCLEOTIDE SEQUENCE [LARGE SCALE GENOMIC DNA]</scope>
    <source>
        <strain evidence="3">P16(2019)</strain>
    </source>
</reference>
<feature type="transmembrane region" description="Helical" evidence="1">
    <location>
        <begin position="33"/>
        <end position="58"/>
    </location>
</feature>
<dbReference type="Proteomes" id="UP000318521">
    <property type="component" value="Unassembled WGS sequence"/>
</dbReference>
<gene>
    <name evidence="2" type="ORF">FN960_05200</name>
</gene>
<feature type="transmembrane region" description="Helical" evidence="1">
    <location>
        <begin position="7"/>
        <end position="27"/>
    </location>
</feature>
<keyword evidence="1" id="KW-0812">Transmembrane</keyword>
<organism evidence="2 3">
    <name type="scientific">Alkalicoccobacillus porphyridii</name>
    <dbReference type="NCBI Taxonomy" id="2597270"/>
    <lineage>
        <taxon>Bacteria</taxon>
        <taxon>Bacillati</taxon>
        <taxon>Bacillota</taxon>
        <taxon>Bacilli</taxon>
        <taxon>Bacillales</taxon>
        <taxon>Bacillaceae</taxon>
        <taxon>Alkalicoccobacillus</taxon>
    </lineage>
</organism>
<sequence>MRQFRILDYIIIFVLSFVFFIIQIIGAPTLGTVLGVILFAAGVSLVLGTITNLIRLLFRKVES</sequence>